<evidence type="ECO:0000313" key="11">
    <source>
        <dbReference type="Proteomes" id="UP000782610"/>
    </source>
</evidence>
<dbReference type="Proteomes" id="UP000782610">
    <property type="component" value="Unassembled WGS sequence"/>
</dbReference>
<sequence length="176" mass="18757">MRYALIDTALGTFGIAWTDLGIARVALPGRDRARTEVWISRDPAEPGFPDGALASLPERIRRYAEGEKIDFTDVPLDLSGAPEFNRQAYAELLKVGYGETTTYGAIARTLGDVAMSRAVGQAMGQNPIPLIIPCHRVLGADGKTGGFSSPGGVTAKMRMLALEHAASPTGQYAFGF</sequence>
<evidence type="ECO:0000256" key="1">
    <source>
        <dbReference type="ARBA" id="ARBA00001286"/>
    </source>
</evidence>
<dbReference type="CDD" id="cd06445">
    <property type="entry name" value="ATase"/>
    <property type="match status" value="1"/>
</dbReference>
<evidence type="ECO:0000256" key="6">
    <source>
        <dbReference type="ARBA" id="ARBA00022763"/>
    </source>
</evidence>
<comment type="caution">
    <text evidence="10">The sequence shown here is derived from an EMBL/GenBank/DDBJ whole genome shotgun (WGS) entry which is preliminary data.</text>
</comment>
<accession>A0A933NWS2</accession>
<dbReference type="InterPro" id="IPR036388">
    <property type="entry name" value="WH-like_DNA-bd_sf"/>
</dbReference>
<dbReference type="InterPro" id="IPR036631">
    <property type="entry name" value="MGMT_N_sf"/>
</dbReference>
<evidence type="ECO:0000256" key="4">
    <source>
        <dbReference type="ARBA" id="ARBA00022603"/>
    </source>
</evidence>
<dbReference type="AlphaFoldDB" id="A0A933NWS2"/>
<dbReference type="Pfam" id="PF01035">
    <property type="entry name" value="DNA_binding_1"/>
    <property type="match status" value="1"/>
</dbReference>
<dbReference type="PANTHER" id="PTHR10815:SF5">
    <property type="entry name" value="METHYLATED-DNA--PROTEIN-CYSTEINE METHYLTRANSFERASE"/>
    <property type="match status" value="1"/>
</dbReference>
<dbReference type="InterPro" id="IPR001497">
    <property type="entry name" value="MethylDNA_cys_MeTrfase_AS"/>
</dbReference>
<evidence type="ECO:0000259" key="9">
    <source>
        <dbReference type="Pfam" id="PF01035"/>
    </source>
</evidence>
<dbReference type="EC" id="2.1.1.63" evidence="3"/>
<dbReference type="InterPro" id="IPR014048">
    <property type="entry name" value="MethylDNA_cys_MeTrfase_DNA-bd"/>
</dbReference>
<protein>
    <recommendedName>
        <fullName evidence="3">methylated-DNA--[protein]-cysteine S-methyltransferase</fullName>
        <ecNumber evidence="3">2.1.1.63</ecNumber>
    </recommendedName>
</protein>
<dbReference type="NCBIfam" id="TIGR00589">
    <property type="entry name" value="ogt"/>
    <property type="match status" value="1"/>
</dbReference>
<keyword evidence="6" id="KW-0227">DNA damage</keyword>
<evidence type="ECO:0000256" key="2">
    <source>
        <dbReference type="ARBA" id="ARBA00008711"/>
    </source>
</evidence>
<evidence type="ECO:0000256" key="3">
    <source>
        <dbReference type="ARBA" id="ARBA00011918"/>
    </source>
</evidence>
<keyword evidence="4" id="KW-0489">Methyltransferase</keyword>
<dbReference type="SUPFAM" id="SSF53155">
    <property type="entry name" value="Methylated DNA-protein cysteine methyltransferase domain"/>
    <property type="match status" value="1"/>
</dbReference>
<evidence type="ECO:0000256" key="7">
    <source>
        <dbReference type="ARBA" id="ARBA00023204"/>
    </source>
</evidence>
<dbReference type="GO" id="GO:0003908">
    <property type="term" value="F:methylated-DNA-[protein]-cysteine S-methyltransferase activity"/>
    <property type="evidence" value="ECO:0007669"/>
    <property type="project" value="UniProtKB-EC"/>
</dbReference>
<feature type="domain" description="Methylated-DNA-[protein]-cysteine S-methyltransferase DNA binding" evidence="9">
    <location>
        <begin position="83"/>
        <end position="164"/>
    </location>
</feature>
<reference evidence="10" key="1">
    <citation type="submission" date="2020-07" db="EMBL/GenBank/DDBJ databases">
        <title>Huge and variable diversity of episymbiotic CPR bacteria and DPANN archaea in groundwater ecosystems.</title>
        <authorList>
            <person name="He C.Y."/>
            <person name="Keren R."/>
            <person name="Whittaker M."/>
            <person name="Farag I.F."/>
            <person name="Doudna J."/>
            <person name="Cate J.H.D."/>
            <person name="Banfield J.F."/>
        </authorList>
    </citation>
    <scope>NUCLEOTIDE SEQUENCE</scope>
    <source>
        <strain evidence="10">NC_groundwater_1586_Pr3_B-0.1um_66_15</strain>
    </source>
</reference>
<comment type="similarity">
    <text evidence="2">Belongs to the MGMT family.</text>
</comment>
<dbReference type="Gene3D" id="1.10.10.10">
    <property type="entry name" value="Winged helix-like DNA-binding domain superfamily/Winged helix DNA-binding domain"/>
    <property type="match status" value="1"/>
</dbReference>
<evidence type="ECO:0000256" key="5">
    <source>
        <dbReference type="ARBA" id="ARBA00022679"/>
    </source>
</evidence>
<evidence type="ECO:0000256" key="8">
    <source>
        <dbReference type="ARBA" id="ARBA00049348"/>
    </source>
</evidence>
<gene>
    <name evidence="10" type="ORF">HY834_01925</name>
</gene>
<keyword evidence="7" id="KW-0234">DNA repair</keyword>
<dbReference type="SUPFAM" id="SSF46767">
    <property type="entry name" value="Methylated DNA-protein cysteine methyltransferase, C-terminal domain"/>
    <property type="match status" value="1"/>
</dbReference>
<dbReference type="GO" id="GO:0032259">
    <property type="term" value="P:methylation"/>
    <property type="evidence" value="ECO:0007669"/>
    <property type="project" value="UniProtKB-KW"/>
</dbReference>
<dbReference type="PANTHER" id="PTHR10815">
    <property type="entry name" value="METHYLATED-DNA--PROTEIN-CYSTEINE METHYLTRANSFERASE"/>
    <property type="match status" value="1"/>
</dbReference>
<dbReference type="InterPro" id="IPR036217">
    <property type="entry name" value="MethylDNA_cys_MeTrfase_DNAb"/>
</dbReference>
<dbReference type="FunFam" id="1.10.10.10:FF:000214">
    <property type="entry name" value="Methylated-DNA--protein-cysteine methyltransferase"/>
    <property type="match status" value="1"/>
</dbReference>
<keyword evidence="5" id="KW-0808">Transferase</keyword>
<dbReference type="EMBL" id="JACRAF010000005">
    <property type="protein sequence ID" value="MBI4920480.1"/>
    <property type="molecule type" value="Genomic_DNA"/>
</dbReference>
<comment type="catalytic activity">
    <reaction evidence="8">
        <text>a 6-O-methyl-2'-deoxyguanosine in DNA + L-cysteinyl-[protein] = S-methyl-L-cysteinyl-[protein] + a 2'-deoxyguanosine in DNA</text>
        <dbReference type="Rhea" id="RHEA:24000"/>
        <dbReference type="Rhea" id="RHEA-COMP:10131"/>
        <dbReference type="Rhea" id="RHEA-COMP:10132"/>
        <dbReference type="Rhea" id="RHEA-COMP:11367"/>
        <dbReference type="Rhea" id="RHEA-COMP:11368"/>
        <dbReference type="ChEBI" id="CHEBI:29950"/>
        <dbReference type="ChEBI" id="CHEBI:82612"/>
        <dbReference type="ChEBI" id="CHEBI:85445"/>
        <dbReference type="ChEBI" id="CHEBI:85448"/>
        <dbReference type="EC" id="2.1.1.63"/>
    </reaction>
</comment>
<name>A0A933NWS2_9HYPH</name>
<comment type="catalytic activity">
    <reaction evidence="1">
        <text>a 4-O-methyl-thymidine in DNA + L-cysteinyl-[protein] = a thymidine in DNA + S-methyl-L-cysteinyl-[protein]</text>
        <dbReference type="Rhea" id="RHEA:53428"/>
        <dbReference type="Rhea" id="RHEA-COMP:10131"/>
        <dbReference type="Rhea" id="RHEA-COMP:10132"/>
        <dbReference type="Rhea" id="RHEA-COMP:13555"/>
        <dbReference type="Rhea" id="RHEA-COMP:13556"/>
        <dbReference type="ChEBI" id="CHEBI:29950"/>
        <dbReference type="ChEBI" id="CHEBI:82612"/>
        <dbReference type="ChEBI" id="CHEBI:137386"/>
        <dbReference type="ChEBI" id="CHEBI:137387"/>
        <dbReference type="EC" id="2.1.1.63"/>
    </reaction>
</comment>
<dbReference type="PROSITE" id="PS00374">
    <property type="entry name" value="MGMT"/>
    <property type="match status" value="1"/>
</dbReference>
<proteinExistence type="inferred from homology"/>
<evidence type="ECO:0000313" key="10">
    <source>
        <dbReference type="EMBL" id="MBI4920480.1"/>
    </source>
</evidence>
<dbReference type="GO" id="GO:0006281">
    <property type="term" value="P:DNA repair"/>
    <property type="evidence" value="ECO:0007669"/>
    <property type="project" value="UniProtKB-KW"/>
</dbReference>
<organism evidence="10 11">
    <name type="scientific">Devosia nanyangense</name>
    <dbReference type="NCBI Taxonomy" id="1228055"/>
    <lineage>
        <taxon>Bacteria</taxon>
        <taxon>Pseudomonadati</taxon>
        <taxon>Pseudomonadota</taxon>
        <taxon>Alphaproteobacteria</taxon>
        <taxon>Hyphomicrobiales</taxon>
        <taxon>Devosiaceae</taxon>
        <taxon>Devosia</taxon>
    </lineage>
</organism>